<gene>
    <name evidence="2" type="ORF">P4O66_008235</name>
</gene>
<feature type="compositionally biased region" description="Polar residues" evidence="1">
    <location>
        <begin position="112"/>
        <end position="144"/>
    </location>
</feature>
<name>A0AAD8ZE92_9TELE</name>
<evidence type="ECO:0000256" key="1">
    <source>
        <dbReference type="SAM" id="MobiDB-lite"/>
    </source>
</evidence>
<proteinExistence type="predicted"/>
<accession>A0AAD8ZE92</accession>
<evidence type="ECO:0000313" key="3">
    <source>
        <dbReference type="Proteomes" id="UP001239994"/>
    </source>
</evidence>
<keyword evidence="3" id="KW-1185">Reference proteome</keyword>
<reference evidence="2" key="1">
    <citation type="submission" date="2023-03" db="EMBL/GenBank/DDBJ databases">
        <title>Electrophorus voltai genome.</title>
        <authorList>
            <person name="Bian C."/>
        </authorList>
    </citation>
    <scope>NUCLEOTIDE SEQUENCE</scope>
    <source>
        <strain evidence="2">CB-2022</strain>
        <tissue evidence="2">Muscle</tissue>
    </source>
</reference>
<evidence type="ECO:0000313" key="2">
    <source>
        <dbReference type="EMBL" id="KAK1797893.1"/>
    </source>
</evidence>
<dbReference type="AlphaFoldDB" id="A0AAD8ZE92"/>
<dbReference type="Proteomes" id="UP001239994">
    <property type="component" value="Unassembled WGS sequence"/>
</dbReference>
<comment type="caution">
    <text evidence="2">The sequence shown here is derived from an EMBL/GenBank/DDBJ whole genome shotgun (WGS) entry which is preliminary data.</text>
</comment>
<feature type="region of interest" description="Disordered" evidence="1">
    <location>
        <begin position="83"/>
        <end position="151"/>
    </location>
</feature>
<feature type="compositionally biased region" description="Polar residues" evidence="1">
    <location>
        <begin position="83"/>
        <end position="100"/>
    </location>
</feature>
<protein>
    <submittedName>
        <fullName evidence="2">Uncharacterized protein</fullName>
    </submittedName>
</protein>
<organism evidence="2 3">
    <name type="scientific">Electrophorus voltai</name>
    <dbReference type="NCBI Taxonomy" id="2609070"/>
    <lineage>
        <taxon>Eukaryota</taxon>
        <taxon>Metazoa</taxon>
        <taxon>Chordata</taxon>
        <taxon>Craniata</taxon>
        <taxon>Vertebrata</taxon>
        <taxon>Euteleostomi</taxon>
        <taxon>Actinopterygii</taxon>
        <taxon>Neopterygii</taxon>
        <taxon>Teleostei</taxon>
        <taxon>Ostariophysi</taxon>
        <taxon>Gymnotiformes</taxon>
        <taxon>Gymnotoidei</taxon>
        <taxon>Gymnotidae</taxon>
        <taxon>Electrophorus</taxon>
    </lineage>
</organism>
<sequence>MGNEVALVPGCPLRTHSPRPLLLSSMFTYHPSGDLSSCQDQLQAKSLQPIKHMVQQVMVLCGKARLGEQVCPFRDGVLYEVSATGSSDKQEQSSGTVIRNRQQDAVIRSSRQEQSSGTDSRNSQQEQSSGTVVRNRQQEQSAGTVSRLMFM</sequence>
<dbReference type="EMBL" id="JAROKS010000013">
    <property type="protein sequence ID" value="KAK1797893.1"/>
    <property type="molecule type" value="Genomic_DNA"/>
</dbReference>